<evidence type="ECO:0000256" key="3">
    <source>
        <dbReference type="SAM" id="Phobius"/>
    </source>
</evidence>
<gene>
    <name evidence="4" type="ORF">BEU04_03730</name>
</gene>
<feature type="transmembrane region" description="Helical" evidence="3">
    <location>
        <begin position="21"/>
        <end position="44"/>
    </location>
</feature>
<sequence>MVSDNYRELGTRLLMPIAKRLQINPTILSLISLLSACGAGFFFYKAELLESGAADYSLLIAGILVFVAAVFDALDGIVARMTGTASKRGDLIDHTLDRVADILILGGISLGPIVEERVGVVALLGVLLLSYMGTQAQAVGAGRVYEGVLGRADRLVILTLVPMIQYFVYEPFYDLYIMEWMAYGFGIICTASAGYRFSIIWKELENQ</sequence>
<accession>A0A1J5SYL6</accession>
<name>A0A1J5SYL6_9ARCH</name>
<dbReference type="Proteomes" id="UP000183815">
    <property type="component" value="Unassembled WGS sequence"/>
</dbReference>
<protein>
    <recommendedName>
        <fullName evidence="6">CDP-diacylglycerol--glycerol-3-phosphate 3-phosphatidyltransferase</fullName>
    </recommendedName>
</protein>
<keyword evidence="1 2" id="KW-0808">Transferase</keyword>
<feature type="transmembrane region" description="Helical" evidence="3">
    <location>
        <begin position="120"/>
        <end position="140"/>
    </location>
</feature>
<dbReference type="InterPro" id="IPR043130">
    <property type="entry name" value="CDP-OH_PTrfase_TM_dom"/>
</dbReference>
<comment type="similarity">
    <text evidence="2">Belongs to the CDP-alcohol phosphatidyltransferase class-I family.</text>
</comment>
<keyword evidence="3" id="KW-0472">Membrane</keyword>
<dbReference type="InterPro" id="IPR048254">
    <property type="entry name" value="CDP_ALCOHOL_P_TRANSF_CS"/>
</dbReference>
<dbReference type="Pfam" id="PF01066">
    <property type="entry name" value="CDP-OH_P_transf"/>
    <property type="match status" value="1"/>
</dbReference>
<reference evidence="4 5" key="1">
    <citation type="submission" date="2016-08" db="EMBL/GenBank/DDBJ databases">
        <title>New Insights into Marine Group III Euryarchaeota, from dark to light.</title>
        <authorList>
            <person name="Haro-Moreno J.M."/>
            <person name="Rodriguez-Valera F."/>
            <person name="Lopez-Garcia P."/>
            <person name="Moreira D."/>
            <person name="Martin-Cuadrado A.B."/>
        </authorList>
    </citation>
    <scope>NUCLEOTIDE SEQUENCE [LARGE SCALE GENOMIC DNA]</scope>
    <source>
        <strain evidence="4">CG-Bathy1</strain>
    </source>
</reference>
<keyword evidence="3" id="KW-0812">Transmembrane</keyword>
<keyword evidence="3" id="KW-1133">Transmembrane helix</keyword>
<dbReference type="GO" id="GO:0016780">
    <property type="term" value="F:phosphotransferase activity, for other substituted phosphate groups"/>
    <property type="evidence" value="ECO:0007669"/>
    <property type="project" value="InterPro"/>
</dbReference>
<evidence type="ECO:0000256" key="2">
    <source>
        <dbReference type="RuleBase" id="RU003750"/>
    </source>
</evidence>
<organism evidence="4 5">
    <name type="scientific">Marine Group III euryarchaeote CG-Bathy1</name>
    <dbReference type="NCBI Taxonomy" id="1889001"/>
    <lineage>
        <taxon>Archaea</taxon>
        <taxon>Methanobacteriati</taxon>
        <taxon>Thermoplasmatota</taxon>
        <taxon>Thermoplasmata</taxon>
        <taxon>Candidatus Thermoprofundales</taxon>
    </lineage>
</organism>
<evidence type="ECO:0000313" key="5">
    <source>
        <dbReference type="Proteomes" id="UP000183815"/>
    </source>
</evidence>
<comment type="caution">
    <text evidence="4">The sequence shown here is derived from an EMBL/GenBank/DDBJ whole genome shotgun (WGS) entry which is preliminary data.</text>
</comment>
<dbReference type="InterPro" id="IPR000462">
    <property type="entry name" value="CDP-OH_P_trans"/>
</dbReference>
<evidence type="ECO:0008006" key="6">
    <source>
        <dbReference type="Google" id="ProtNLM"/>
    </source>
</evidence>
<feature type="transmembrane region" description="Helical" evidence="3">
    <location>
        <begin position="56"/>
        <end position="74"/>
    </location>
</feature>
<evidence type="ECO:0000256" key="1">
    <source>
        <dbReference type="ARBA" id="ARBA00022679"/>
    </source>
</evidence>
<dbReference type="PROSITE" id="PS00379">
    <property type="entry name" value="CDP_ALCOHOL_P_TRANSF"/>
    <property type="match status" value="1"/>
</dbReference>
<dbReference type="AlphaFoldDB" id="A0A1J5SYL6"/>
<dbReference type="Gene3D" id="1.20.120.1760">
    <property type="match status" value="1"/>
</dbReference>
<proteinExistence type="inferred from homology"/>
<feature type="transmembrane region" description="Helical" evidence="3">
    <location>
        <begin position="180"/>
        <end position="201"/>
    </location>
</feature>
<dbReference type="GO" id="GO:0016020">
    <property type="term" value="C:membrane"/>
    <property type="evidence" value="ECO:0007669"/>
    <property type="project" value="InterPro"/>
</dbReference>
<dbReference type="GO" id="GO:0008654">
    <property type="term" value="P:phospholipid biosynthetic process"/>
    <property type="evidence" value="ECO:0007669"/>
    <property type="project" value="InterPro"/>
</dbReference>
<dbReference type="EMBL" id="MIYU01000022">
    <property type="protein sequence ID" value="OIR13682.1"/>
    <property type="molecule type" value="Genomic_DNA"/>
</dbReference>
<evidence type="ECO:0000313" key="4">
    <source>
        <dbReference type="EMBL" id="OIR13682.1"/>
    </source>
</evidence>